<reference evidence="8 9" key="1">
    <citation type="submission" date="2021-01" db="EMBL/GenBank/DDBJ databases">
        <title>Whole genome shotgun sequence of Catellatospora bangladeshensis NBRC 107357.</title>
        <authorList>
            <person name="Komaki H."/>
            <person name="Tamura T."/>
        </authorList>
    </citation>
    <scope>NUCLEOTIDE SEQUENCE [LARGE SCALE GENOMIC DNA]</scope>
    <source>
        <strain evidence="8 9">NBRC 107357</strain>
    </source>
</reference>
<evidence type="ECO:0000256" key="2">
    <source>
        <dbReference type="ARBA" id="ARBA00006175"/>
    </source>
</evidence>
<keyword evidence="5 7" id="KW-0472">Membrane</keyword>
<feature type="transmembrane region" description="Helical" evidence="7">
    <location>
        <begin position="72"/>
        <end position="95"/>
    </location>
</feature>
<feature type="transmembrane region" description="Helical" evidence="7">
    <location>
        <begin position="9"/>
        <end position="28"/>
    </location>
</feature>
<protein>
    <submittedName>
        <fullName evidence="8">Glycerol uptake facilitator protein</fullName>
    </submittedName>
</protein>
<evidence type="ECO:0000256" key="5">
    <source>
        <dbReference type="ARBA" id="ARBA00023136"/>
    </source>
</evidence>
<organism evidence="8 9">
    <name type="scientific">Catellatospora bangladeshensis</name>
    <dbReference type="NCBI Taxonomy" id="310355"/>
    <lineage>
        <taxon>Bacteria</taxon>
        <taxon>Bacillati</taxon>
        <taxon>Actinomycetota</taxon>
        <taxon>Actinomycetes</taxon>
        <taxon>Micromonosporales</taxon>
        <taxon>Micromonosporaceae</taxon>
        <taxon>Catellatospora</taxon>
    </lineage>
</organism>
<dbReference type="EMBL" id="BONF01000031">
    <property type="protein sequence ID" value="GIF83734.1"/>
    <property type="molecule type" value="Genomic_DNA"/>
</dbReference>
<dbReference type="Gene3D" id="1.20.1080.10">
    <property type="entry name" value="Glycerol uptake facilitator protein"/>
    <property type="match status" value="1"/>
</dbReference>
<dbReference type="InterPro" id="IPR000425">
    <property type="entry name" value="MIP"/>
</dbReference>
<dbReference type="InterPro" id="IPR023271">
    <property type="entry name" value="Aquaporin-like"/>
</dbReference>
<comment type="caution">
    <text evidence="8">The sequence shown here is derived from an EMBL/GenBank/DDBJ whole genome shotgun (WGS) entry which is preliminary data.</text>
</comment>
<sequence length="221" mass="21661">MGSATLSRLTAEVLGTAVLVFFGVGALLVGGGPLLAGAVGLMIAAAAAAWIFGGHFNPWLTLAAAVRGSMDWAGAAVIIVAQLVGGFAGGLLMWLCYGENGVQGGLGANRLAESASSGMGLVAAIVAEALAVFVLACVMFAAGDGERSGISLGLAYAGGTLAIAAVTSASLNFARTFGPELALTLAGGPADWSDMWVYAVSGALGAVLAGLLYPRLKGAAS</sequence>
<dbReference type="Pfam" id="PF00230">
    <property type="entry name" value="MIP"/>
    <property type="match status" value="1"/>
</dbReference>
<dbReference type="RefSeq" id="WP_203750973.1">
    <property type="nucleotide sequence ID" value="NZ_BONF01000031.1"/>
</dbReference>
<gene>
    <name evidence="8" type="ORF">Cba03nite_50830</name>
</gene>
<keyword evidence="4 7" id="KW-1133">Transmembrane helix</keyword>
<dbReference type="PANTHER" id="PTHR19139">
    <property type="entry name" value="AQUAPORIN TRANSPORTER"/>
    <property type="match status" value="1"/>
</dbReference>
<dbReference type="InterPro" id="IPR034294">
    <property type="entry name" value="Aquaporin_transptr"/>
</dbReference>
<feature type="transmembrane region" description="Helical" evidence="7">
    <location>
        <begin position="34"/>
        <end position="52"/>
    </location>
</feature>
<comment type="subcellular location">
    <subcellularLocation>
        <location evidence="1">Membrane</location>
        <topology evidence="1">Multi-pass membrane protein</topology>
    </subcellularLocation>
</comment>
<evidence type="ECO:0000256" key="7">
    <source>
        <dbReference type="SAM" id="Phobius"/>
    </source>
</evidence>
<dbReference type="Proteomes" id="UP000601223">
    <property type="component" value="Unassembled WGS sequence"/>
</dbReference>
<feature type="transmembrane region" description="Helical" evidence="7">
    <location>
        <begin position="115"/>
        <end position="142"/>
    </location>
</feature>
<name>A0A8J3JTZ9_9ACTN</name>
<dbReference type="PRINTS" id="PR00783">
    <property type="entry name" value="MINTRINSICP"/>
</dbReference>
<evidence type="ECO:0000313" key="8">
    <source>
        <dbReference type="EMBL" id="GIF83734.1"/>
    </source>
</evidence>
<dbReference type="PANTHER" id="PTHR19139:SF199">
    <property type="entry name" value="MIP17260P"/>
    <property type="match status" value="1"/>
</dbReference>
<keyword evidence="3 6" id="KW-0812">Transmembrane</keyword>
<keyword evidence="9" id="KW-1185">Reference proteome</keyword>
<accession>A0A8J3JTZ9</accession>
<evidence type="ECO:0000256" key="4">
    <source>
        <dbReference type="ARBA" id="ARBA00022989"/>
    </source>
</evidence>
<feature type="transmembrane region" description="Helical" evidence="7">
    <location>
        <begin position="154"/>
        <end position="175"/>
    </location>
</feature>
<feature type="transmembrane region" description="Helical" evidence="7">
    <location>
        <begin position="195"/>
        <end position="213"/>
    </location>
</feature>
<evidence type="ECO:0000256" key="6">
    <source>
        <dbReference type="RuleBase" id="RU000477"/>
    </source>
</evidence>
<dbReference type="SUPFAM" id="SSF81338">
    <property type="entry name" value="Aquaporin-like"/>
    <property type="match status" value="1"/>
</dbReference>
<keyword evidence="6" id="KW-0813">Transport</keyword>
<proteinExistence type="inferred from homology"/>
<dbReference type="GO" id="GO:0005886">
    <property type="term" value="C:plasma membrane"/>
    <property type="evidence" value="ECO:0007669"/>
    <property type="project" value="TreeGrafter"/>
</dbReference>
<dbReference type="GO" id="GO:0015250">
    <property type="term" value="F:water channel activity"/>
    <property type="evidence" value="ECO:0007669"/>
    <property type="project" value="TreeGrafter"/>
</dbReference>
<dbReference type="AlphaFoldDB" id="A0A8J3JTZ9"/>
<evidence type="ECO:0000313" key="9">
    <source>
        <dbReference type="Proteomes" id="UP000601223"/>
    </source>
</evidence>
<evidence type="ECO:0000256" key="1">
    <source>
        <dbReference type="ARBA" id="ARBA00004141"/>
    </source>
</evidence>
<evidence type="ECO:0000256" key="3">
    <source>
        <dbReference type="ARBA" id="ARBA00022692"/>
    </source>
</evidence>
<comment type="similarity">
    <text evidence="2 6">Belongs to the MIP/aquaporin (TC 1.A.8) family.</text>
</comment>